<organism evidence="1">
    <name type="scientific">marine metagenome</name>
    <dbReference type="NCBI Taxonomy" id="408172"/>
    <lineage>
        <taxon>unclassified sequences</taxon>
        <taxon>metagenomes</taxon>
        <taxon>ecological metagenomes</taxon>
    </lineage>
</organism>
<accession>A0A383B3X9</accession>
<evidence type="ECO:0000313" key="1">
    <source>
        <dbReference type="EMBL" id="SVE14449.1"/>
    </source>
</evidence>
<name>A0A383B3X9_9ZZZZ</name>
<sequence length="37" mass="4300">MEALLTRLSDILDHRGLITSVPEATPYLEERRGRFRS</sequence>
<reference evidence="1" key="1">
    <citation type="submission" date="2018-05" db="EMBL/GenBank/DDBJ databases">
        <authorList>
            <person name="Lanie J.A."/>
            <person name="Ng W.-L."/>
            <person name="Kazmierczak K.M."/>
            <person name="Andrzejewski T.M."/>
            <person name="Davidsen T.M."/>
            <person name="Wayne K.J."/>
            <person name="Tettelin H."/>
            <person name="Glass J.I."/>
            <person name="Rusch D."/>
            <person name="Podicherti R."/>
            <person name="Tsui H.-C.T."/>
            <person name="Winkler M.E."/>
        </authorList>
    </citation>
    <scope>NUCLEOTIDE SEQUENCE</scope>
</reference>
<protein>
    <submittedName>
        <fullName evidence="1">Uncharacterized protein</fullName>
    </submittedName>
</protein>
<gene>
    <name evidence="1" type="ORF">METZ01_LOCUS467303</name>
</gene>
<dbReference type="AlphaFoldDB" id="A0A383B3X9"/>
<proteinExistence type="predicted"/>
<dbReference type="EMBL" id="UINC01197128">
    <property type="protein sequence ID" value="SVE14449.1"/>
    <property type="molecule type" value="Genomic_DNA"/>
</dbReference>
<feature type="non-terminal residue" evidence="1">
    <location>
        <position position="37"/>
    </location>
</feature>